<name>A0A4P7VRK1_9BACT</name>
<evidence type="ECO:0000259" key="4">
    <source>
        <dbReference type="Pfam" id="PF21602"/>
    </source>
</evidence>
<evidence type="ECO:0000259" key="3">
    <source>
        <dbReference type="Pfam" id="PF21601"/>
    </source>
</evidence>
<evidence type="ECO:0000313" key="7">
    <source>
        <dbReference type="Proteomes" id="UP000297031"/>
    </source>
</evidence>
<evidence type="ECO:0000259" key="2">
    <source>
        <dbReference type="Pfam" id="PF12081"/>
    </source>
</evidence>
<dbReference type="EMBL" id="CP039393">
    <property type="protein sequence ID" value="QCD36981.1"/>
    <property type="molecule type" value="Genomic_DNA"/>
</dbReference>
<proteinExistence type="predicted"/>
<protein>
    <submittedName>
        <fullName evidence="6">Gliding motility protein GldM</fullName>
    </submittedName>
</protein>
<dbReference type="Pfam" id="PF12081">
    <property type="entry name" value="GldM_1st"/>
    <property type="match status" value="1"/>
</dbReference>
<dbReference type="KEGG" id="mgod:E7746_00110"/>
<dbReference type="KEGG" id="mgod:E7746_14395"/>
<feature type="domain" description="Gliding motility-associated protein GldM N-terminal" evidence="2">
    <location>
        <begin position="34"/>
        <end position="222"/>
    </location>
</feature>
<dbReference type="OrthoDB" id="1490890at2"/>
<sequence length="522" mass="57110">MGSNNTRNLSPRQKMINLMYIVLTAMLALSVSSDVLDGFGQVDEGLSRSNANVESRNTALLDRLEAVASQNPEKGGAWRDKAVEIHSMTGSLYALIDTLKLAIAVEADGEDADPGNLRHPENREASSVVMVTAPDARGEELRKAIERYREQVTALVPDPVKRDNLQRALSTDPMLRDGALAKRPWEEALFLSKPAVASVTMLTKLQNDLLYAEGEVLGALLANVDAGDVRVNELRAFVIPSSRNVMRGASYRADIVLAAVDTTQRPRVYIDGRRLDNDRGVLEIDASATGAFSYSGYIELPHHDGTVTRHDFESTYNVIEPGATVSAKMMNVLYAGIDNPLGISVLGVPQSSVSATMTNGSLVRRGDEWIARPDRIGEQAVVTVAADIDGSRRQVASTGFMVRRLPDPAPYMTITDQAGNKVRYRGSKPIAKSQLMQAQGVEAAIDDNLLDVNYRVLGFETLFFDSMGNAMPELSDGPRFSSRQREAFRRLSRGKRFFISRVRAVGPDGVERDISPMEVIVN</sequence>
<dbReference type="Proteomes" id="UP000297031">
    <property type="component" value="Chromosome"/>
</dbReference>
<dbReference type="InterPro" id="IPR019859">
    <property type="entry name" value="Motility-assoc_prot_GldM"/>
</dbReference>
<keyword evidence="7" id="KW-1185">Reference proteome</keyword>
<dbReference type="InterPro" id="IPR022720">
    <property type="entry name" value="Motility-assoc_prot_GldM_N"/>
</dbReference>
<dbReference type="RefSeq" id="WP_136409417.1">
    <property type="nucleotide sequence ID" value="NZ_CP039393.1"/>
</dbReference>
<feature type="domain" description="Gliding motility-associated protein GldM second immunoglobulin-like" evidence="4">
    <location>
        <begin position="323"/>
        <end position="403"/>
    </location>
</feature>
<dbReference type="AlphaFoldDB" id="A0A4P7VRK1"/>
<dbReference type="InterPro" id="IPR048406">
    <property type="entry name" value="GldM_Ig-like-2"/>
</dbReference>
<organism evidence="6 7">
    <name type="scientific">Muribaculum gordoncarteri</name>
    <dbReference type="NCBI Taxonomy" id="2530390"/>
    <lineage>
        <taxon>Bacteria</taxon>
        <taxon>Pseudomonadati</taxon>
        <taxon>Bacteroidota</taxon>
        <taxon>Bacteroidia</taxon>
        <taxon>Bacteroidales</taxon>
        <taxon>Muribaculaceae</taxon>
        <taxon>Muribaculum</taxon>
    </lineage>
</organism>
<dbReference type="InterPro" id="IPR048405">
    <property type="entry name" value="GldM_Ig-like-1"/>
</dbReference>
<dbReference type="EMBL" id="CP039393">
    <property type="protein sequence ID" value="QCD34398.1"/>
    <property type="molecule type" value="Genomic_DNA"/>
</dbReference>
<feature type="domain" description="Gliding motility-associated protein GldM C-terminal" evidence="1">
    <location>
        <begin position="406"/>
        <end position="522"/>
    </location>
</feature>
<dbReference type="Pfam" id="PF21602">
    <property type="entry name" value="GldM_3rd"/>
    <property type="match status" value="1"/>
</dbReference>
<feature type="domain" description="Gliding motility-associated protein GldM first immunoglobulin-like" evidence="3">
    <location>
        <begin position="226"/>
        <end position="320"/>
    </location>
</feature>
<evidence type="ECO:0000313" key="5">
    <source>
        <dbReference type="EMBL" id="QCD34398.1"/>
    </source>
</evidence>
<accession>A0A4P7VRK1</accession>
<evidence type="ECO:0000313" key="6">
    <source>
        <dbReference type="EMBL" id="QCD36981.1"/>
    </source>
</evidence>
<dbReference type="NCBIfam" id="TIGR03517">
    <property type="entry name" value="GldM_gliding"/>
    <property type="match status" value="1"/>
</dbReference>
<dbReference type="Pfam" id="PF21601">
    <property type="entry name" value="GldM_2nd"/>
    <property type="match status" value="1"/>
</dbReference>
<dbReference type="InterPro" id="IPR022719">
    <property type="entry name" value="Motility-assoc_prot_GldM_C"/>
</dbReference>
<reference evidence="6 7" key="1">
    <citation type="submission" date="2019-02" db="EMBL/GenBank/DDBJ databases">
        <title>Isolation and identification of novel species under the genus Muribaculum.</title>
        <authorList>
            <person name="Miyake S."/>
            <person name="Ding Y."/>
            <person name="Low A."/>
            <person name="Soh M."/>
            <person name="Seedorf H."/>
        </authorList>
    </citation>
    <scope>NUCLEOTIDE SEQUENCE [LARGE SCALE GENOMIC DNA]</scope>
    <source>
        <strain evidence="6 7">TLL-A4</strain>
    </source>
</reference>
<dbReference type="Pfam" id="PF12080">
    <property type="entry name" value="GldM_4th"/>
    <property type="match status" value="1"/>
</dbReference>
<evidence type="ECO:0000259" key="1">
    <source>
        <dbReference type="Pfam" id="PF12080"/>
    </source>
</evidence>
<gene>
    <name evidence="6" type="primary">gldM</name>
    <name evidence="5" type="ORF">E7746_00110</name>
    <name evidence="6" type="ORF">E7746_14395</name>
</gene>